<organism evidence="1 2">
    <name type="scientific">Theileria equi strain WA</name>
    <dbReference type="NCBI Taxonomy" id="1537102"/>
    <lineage>
        <taxon>Eukaryota</taxon>
        <taxon>Sar</taxon>
        <taxon>Alveolata</taxon>
        <taxon>Apicomplexa</taxon>
        <taxon>Aconoidasida</taxon>
        <taxon>Piroplasmida</taxon>
        <taxon>Theileriidae</taxon>
        <taxon>Theileria</taxon>
    </lineage>
</organism>
<protein>
    <submittedName>
        <fullName evidence="1">Uncharacterized protein</fullName>
    </submittedName>
</protein>
<keyword evidence="2" id="KW-1185">Reference proteome</keyword>
<gene>
    <name evidence="1" type="ORF">BEWA_040400</name>
</gene>
<dbReference type="RefSeq" id="XP_004833454.1">
    <property type="nucleotide sequence ID" value="XM_004833397.1"/>
</dbReference>
<comment type="caution">
    <text evidence="1">The sequence shown here is derived from an EMBL/GenBank/DDBJ whole genome shotgun (WGS) entry which is preliminary data.</text>
</comment>
<dbReference type="AlphaFoldDB" id="L1LEY2"/>
<dbReference type="Proteomes" id="UP000031512">
    <property type="component" value="Unassembled WGS sequence"/>
</dbReference>
<dbReference type="VEuPathDB" id="PiroplasmaDB:BEWA_040400"/>
<accession>L1LEY2</accession>
<dbReference type="eggNOG" id="ENOG502SJUU">
    <property type="taxonomic scope" value="Eukaryota"/>
</dbReference>
<dbReference type="GeneID" id="15807450"/>
<dbReference type="KEGG" id="beq:BEWA_040400"/>
<proteinExistence type="predicted"/>
<dbReference type="EMBL" id="ACOU01000002">
    <property type="protein sequence ID" value="EKX74002.1"/>
    <property type="molecule type" value="Genomic_DNA"/>
</dbReference>
<evidence type="ECO:0000313" key="2">
    <source>
        <dbReference type="Proteomes" id="UP000031512"/>
    </source>
</evidence>
<sequence length="385" mass="45453">MFISVPLLANKRLIYASRFLKPPGFFKRAEMREKPHRKTGPFENPVRRFVRLREKARMFSQLPAPRNVPIPKPIVPTLLQSLDYVPKVSPEVLTRRLEFLLGPEAKEQQLHAKIREGLTPYQAELFMWERQMRDLRKIYRAQYFQKLSQVTEEERLKQYNILLKTRTENYNKRQEIRRSIHEEKKRRAIIRDTMRIEKRVTQSLELGRLSKRKIANIYWLNKLQTGMNYQEDGTVRSGKLTEDISVPKLASELGHKVEESKSLRHKIMDGNLFFRELLKDSFELLPEDMNRFEDPEIELDTPSKRAEVAYSRLTDAEKLELLEKKIAMLSEKIDEDSKTFGKSKNAFYIQLRDQLEAAKLAYLVCFHAWNVLLVHVCGALTGFFI</sequence>
<evidence type="ECO:0000313" key="1">
    <source>
        <dbReference type="EMBL" id="EKX74002.1"/>
    </source>
</evidence>
<dbReference type="OrthoDB" id="419317at2759"/>
<reference evidence="1 2" key="1">
    <citation type="journal article" date="2012" name="BMC Genomics">
        <title>Comparative genomic analysis and phylogenetic position of Theileria equi.</title>
        <authorList>
            <person name="Kappmeyer L.S."/>
            <person name="Thiagarajan M."/>
            <person name="Herndon D.R."/>
            <person name="Ramsay J.D."/>
            <person name="Caler E."/>
            <person name="Djikeng A."/>
            <person name="Gillespie J.J."/>
            <person name="Lau A.O."/>
            <person name="Roalson E.H."/>
            <person name="Silva J.C."/>
            <person name="Silva M.G."/>
            <person name="Suarez C.E."/>
            <person name="Ueti M.W."/>
            <person name="Nene V.M."/>
            <person name="Mealey R.H."/>
            <person name="Knowles D.P."/>
            <person name="Brayton K.A."/>
        </authorList>
    </citation>
    <scope>NUCLEOTIDE SEQUENCE [LARGE SCALE GENOMIC DNA]</scope>
    <source>
        <strain evidence="1 2">WA</strain>
    </source>
</reference>
<name>L1LEY2_THEEQ</name>